<dbReference type="Gene3D" id="3.40.50.300">
    <property type="entry name" value="P-loop containing nucleotide triphosphate hydrolases"/>
    <property type="match status" value="1"/>
</dbReference>
<dbReference type="Gene3D" id="3.30.420.110">
    <property type="entry name" value="MutS, connector domain"/>
    <property type="match status" value="1"/>
</dbReference>
<dbReference type="PROSITE" id="PS00486">
    <property type="entry name" value="DNA_MISMATCH_REPAIR_2"/>
    <property type="match status" value="1"/>
</dbReference>
<dbReference type="PANTHER" id="PTHR11361:SF34">
    <property type="entry name" value="DNA MISMATCH REPAIR PROTEIN MSH1, MITOCHONDRIAL"/>
    <property type="match status" value="1"/>
</dbReference>
<evidence type="ECO:0000313" key="13">
    <source>
        <dbReference type="Proteomes" id="UP000236447"/>
    </source>
</evidence>
<dbReference type="SUPFAM" id="SSF55271">
    <property type="entry name" value="DNA repair protein MutS, domain I"/>
    <property type="match status" value="1"/>
</dbReference>
<dbReference type="InterPro" id="IPR016151">
    <property type="entry name" value="DNA_mismatch_repair_MutS_N"/>
</dbReference>
<keyword evidence="4 9" id="KW-0227">DNA damage</keyword>
<comment type="function">
    <text evidence="8 9">This protein is involved in the repair of mismatches in DNA. It is possible that it carries out the mismatch recognition step. This protein has a weak ATPase activity.</text>
</comment>
<dbReference type="AlphaFoldDB" id="A0A2I7KE87"/>
<proteinExistence type="inferred from homology"/>
<dbReference type="Pfam" id="PF05188">
    <property type="entry name" value="MutS_II"/>
    <property type="match status" value="1"/>
</dbReference>
<dbReference type="FunFam" id="3.40.1170.10:FF:000001">
    <property type="entry name" value="DNA mismatch repair protein MutS"/>
    <property type="match status" value="1"/>
</dbReference>
<dbReference type="InterPro" id="IPR000432">
    <property type="entry name" value="DNA_mismatch_repair_MutS_C"/>
</dbReference>
<accession>A0A2I7KE87</accession>
<evidence type="ECO:0000256" key="5">
    <source>
        <dbReference type="ARBA" id="ARBA00022840"/>
    </source>
</evidence>
<dbReference type="SMART" id="SM00534">
    <property type="entry name" value="MUTSac"/>
    <property type="match status" value="1"/>
</dbReference>
<dbReference type="Pfam" id="PF05190">
    <property type="entry name" value="MutS_IV"/>
    <property type="match status" value="1"/>
</dbReference>
<keyword evidence="3 9" id="KW-0547">Nucleotide-binding</keyword>
<keyword evidence="5 9" id="KW-0067">ATP-binding</keyword>
<dbReference type="EMBL" id="CP010725">
    <property type="protein sequence ID" value="AUR00913.1"/>
    <property type="molecule type" value="Genomic_DNA"/>
</dbReference>
<evidence type="ECO:0000256" key="10">
    <source>
        <dbReference type="RuleBase" id="RU003756"/>
    </source>
</evidence>
<dbReference type="CDD" id="cd03284">
    <property type="entry name" value="ABC_MutS1"/>
    <property type="match status" value="1"/>
</dbReference>
<reference evidence="12 13" key="2">
    <citation type="journal article" date="2017" name="Genome Biol. Evol.">
        <title>Trajectories and Drivers of Genome Evolution in Surface-Associated Marine Phaeobacter.</title>
        <authorList>
            <person name="Freese H.M."/>
            <person name="Sikorski J."/>
            <person name="Bunk B."/>
            <person name="Scheuner C."/>
            <person name="Meier-Kolthoff J.P."/>
            <person name="Sproer C."/>
            <person name="Gram L."/>
            <person name="Overmann J."/>
        </authorList>
    </citation>
    <scope>NUCLEOTIDE SEQUENCE [LARGE SCALE GENOMIC DNA]</scope>
    <source>
        <strain evidence="12 13">P88</strain>
    </source>
</reference>
<dbReference type="InterPro" id="IPR007861">
    <property type="entry name" value="DNA_mismatch_repair_MutS_clamp"/>
</dbReference>
<dbReference type="PANTHER" id="PTHR11361">
    <property type="entry name" value="DNA MISMATCH REPAIR PROTEIN MUTS FAMILY MEMBER"/>
    <property type="match status" value="1"/>
</dbReference>
<reference evidence="12 13" key="1">
    <citation type="journal article" date="2017" name="Front. Microbiol.">
        <title>Phaeobacter piscinae sp. nov., a species of the Roseobacter group and potential aquaculture probiont.</title>
        <authorList>
            <person name="Sonnenschein E.C."/>
            <person name="Phippen C.B.W."/>
            <person name="Nielsen K.F."/>
            <person name="Mateiu R.V."/>
            <person name="Melchiorsen J."/>
            <person name="Gram L."/>
            <person name="Overmann J."/>
            <person name="Freese H.M."/>
        </authorList>
    </citation>
    <scope>NUCLEOTIDE SEQUENCE [LARGE SCALE GENOMIC DNA]</scope>
    <source>
        <strain evidence="12 13">P88</strain>
    </source>
</reference>
<dbReference type="SUPFAM" id="SSF52540">
    <property type="entry name" value="P-loop containing nucleoside triphosphate hydrolases"/>
    <property type="match status" value="1"/>
</dbReference>
<dbReference type="GO" id="GO:0005829">
    <property type="term" value="C:cytosol"/>
    <property type="evidence" value="ECO:0007669"/>
    <property type="project" value="TreeGrafter"/>
</dbReference>
<evidence type="ECO:0000259" key="11">
    <source>
        <dbReference type="PROSITE" id="PS00486"/>
    </source>
</evidence>
<dbReference type="InterPro" id="IPR027417">
    <property type="entry name" value="P-loop_NTPase"/>
</dbReference>
<dbReference type="NCBIfam" id="TIGR01070">
    <property type="entry name" value="mutS1"/>
    <property type="match status" value="1"/>
</dbReference>
<dbReference type="Gene3D" id="3.40.1170.10">
    <property type="entry name" value="DNA repair protein MutS, domain I"/>
    <property type="match status" value="1"/>
</dbReference>
<dbReference type="SMART" id="SM00533">
    <property type="entry name" value="MUTSd"/>
    <property type="match status" value="1"/>
</dbReference>
<dbReference type="FunFam" id="3.40.50.300:FF:000870">
    <property type="entry name" value="MutS protein homolog 4"/>
    <property type="match status" value="1"/>
</dbReference>
<keyword evidence="7 9" id="KW-0234">DNA repair</keyword>
<dbReference type="InterPro" id="IPR036187">
    <property type="entry name" value="DNA_mismatch_repair_MutS_sf"/>
</dbReference>
<feature type="domain" description="DNA mismatch repair proteins mutS family" evidence="11">
    <location>
        <begin position="704"/>
        <end position="720"/>
    </location>
</feature>
<evidence type="ECO:0000313" key="12">
    <source>
        <dbReference type="EMBL" id="AUR00913.1"/>
    </source>
</evidence>
<evidence type="ECO:0000256" key="6">
    <source>
        <dbReference type="ARBA" id="ARBA00023125"/>
    </source>
</evidence>
<dbReference type="GO" id="GO:0006298">
    <property type="term" value="P:mismatch repair"/>
    <property type="evidence" value="ECO:0007669"/>
    <property type="project" value="UniProtKB-UniRule"/>
</dbReference>
<dbReference type="HAMAP" id="MF_00096">
    <property type="entry name" value="MutS"/>
    <property type="match status" value="1"/>
</dbReference>
<dbReference type="GO" id="GO:0140664">
    <property type="term" value="F:ATP-dependent DNA damage sensor activity"/>
    <property type="evidence" value="ECO:0007669"/>
    <property type="project" value="InterPro"/>
</dbReference>
<dbReference type="Gene3D" id="6.10.140.430">
    <property type="match status" value="1"/>
</dbReference>
<dbReference type="InterPro" id="IPR007696">
    <property type="entry name" value="DNA_mismatch_repair_MutS_core"/>
</dbReference>
<dbReference type="Pfam" id="PF00488">
    <property type="entry name" value="MutS_V"/>
    <property type="match status" value="1"/>
</dbReference>
<evidence type="ECO:0000256" key="1">
    <source>
        <dbReference type="ARBA" id="ARBA00006271"/>
    </source>
</evidence>
<dbReference type="InterPro" id="IPR007695">
    <property type="entry name" value="DNA_mismatch_repair_MutS-lik_N"/>
</dbReference>
<organism evidence="12 13">
    <name type="scientific">Phaeobacter inhibens</name>
    <dbReference type="NCBI Taxonomy" id="221822"/>
    <lineage>
        <taxon>Bacteria</taxon>
        <taxon>Pseudomonadati</taxon>
        <taxon>Pseudomonadota</taxon>
        <taxon>Alphaproteobacteria</taxon>
        <taxon>Rhodobacterales</taxon>
        <taxon>Roseobacteraceae</taxon>
        <taxon>Phaeobacter</taxon>
    </lineage>
</organism>
<sequence length="877" mass="94783">MSTVTPMMAQYLDIKAQYPDALLFYRMGDFYEMFFDDAVNAAEALDIALTKRGKHDGNDIPMCGVPVHAAEGYLLTLIRKGFRVAVGEQLESPAEAKKRGSKSVVKRDVVRLVTPGTITEDSLLEARRHNFLTAYCELRDQAALAWADISTGAFHVMPVASVRVSPELARLAPSELIVPDGPALDQLRTIAEDHQIPVTPLAKSSFDSTAAEKRICDLFKVSTLESYGSFSRAEISAMGAVIDYLDITQKGKLPLLQPPQQEAEDRVVQIDAATRRSLELTRALTGGRGGSLLAVVDRTVTPAGGRLLEQRLSSPSRNLDVIRARLTALDFVVGQTQLAQSLRTALRKTPDLDRALSRLALDRGGPRDLAAVRNTLIQAEAISDLCNKADMPALLQQARSGLTGFDALLPLLDAALIAEPPLLARDGGFIAEGYDSELDEARTLRDEGRSVIAALQKKYSDHTGINSLKIKHNNVLGYFIETTATHAEKMLSAPLSETYIHRQTTANQVRFTTVELSEIETRILNAGNLALEIEKRLYTRLSDAILADAALLNAAARGLAELDLITALADLALGENWSCPTVDNSREFNISGGRHPVVEQALRQQGGSSFVANDCDLTADTGAAIWLLTGPNMAGKSTFLRQNALIAILAQMGSYVPADSAHIGLISQLFSRVGASDDLARGRSTFMVEMVETAAILNQADDRALVILDEIGRGTATYDGLSIAWATLEHLHEVNRARALFATHYHELTQLAGELPGVDNATVSVKEWEGEVIFLHEVKKGAADRSYGVQVAQLAGLPGSVVARARDVLDMLEEGSRSGAGKIQIDDLPLFAAAPPPQAAVPVGPSPIETLLNDIHPDDLSPREALEALYRLKEAAN</sequence>
<dbReference type="InterPro" id="IPR045076">
    <property type="entry name" value="MutS"/>
</dbReference>
<dbReference type="GO" id="GO:0003684">
    <property type="term" value="F:damaged DNA binding"/>
    <property type="evidence" value="ECO:0007669"/>
    <property type="project" value="UniProtKB-UniRule"/>
</dbReference>
<evidence type="ECO:0000256" key="9">
    <source>
        <dbReference type="HAMAP-Rule" id="MF_00096"/>
    </source>
</evidence>
<feature type="binding site" evidence="9">
    <location>
        <begin position="630"/>
        <end position="637"/>
    </location>
    <ligand>
        <name>ATP</name>
        <dbReference type="ChEBI" id="CHEBI:30616"/>
    </ligand>
</feature>
<evidence type="ECO:0000256" key="2">
    <source>
        <dbReference type="ARBA" id="ARBA00021982"/>
    </source>
</evidence>
<evidence type="ECO:0000256" key="3">
    <source>
        <dbReference type="ARBA" id="ARBA00022741"/>
    </source>
</evidence>
<dbReference type="InterPro" id="IPR007860">
    <property type="entry name" value="DNA_mmatch_repair_MutS_con_dom"/>
</dbReference>
<dbReference type="Gene3D" id="1.10.1420.10">
    <property type="match status" value="2"/>
</dbReference>
<dbReference type="InterPro" id="IPR036678">
    <property type="entry name" value="MutS_con_dom_sf"/>
</dbReference>
<protein>
    <recommendedName>
        <fullName evidence="2 9">DNA mismatch repair protein MutS</fullName>
    </recommendedName>
</protein>
<comment type="similarity">
    <text evidence="1 9 10">Belongs to the DNA mismatch repair MutS family.</text>
</comment>
<dbReference type="NCBIfam" id="NF003810">
    <property type="entry name" value="PRK05399.1"/>
    <property type="match status" value="1"/>
</dbReference>
<dbReference type="Pfam" id="PF01624">
    <property type="entry name" value="MutS_I"/>
    <property type="match status" value="1"/>
</dbReference>
<dbReference type="SUPFAM" id="SSF53150">
    <property type="entry name" value="DNA repair protein MutS, domain II"/>
    <property type="match status" value="1"/>
</dbReference>
<name>A0A2I7KE87_9RHOB</name>
<dbReference type="GO" id="GO:0030983">
    <property type="term" value="F:mismatched DNA binding"/>
    <property type="evidence" value="ECO:0007669"/>
    <property type="project" value="InterPro"/>
</dbReference>
<dbReference type="Pfam" id="PF05192">
    <property type="entry name" value="MutS_III"/>
    <property type="match status" value="1"/>
</dbReference>
<dbReference type="PIRSF" id="PIRSF037677">
    <property type="entry name" value="DNA_mis_repair_Msh6"/>
    <property type="match status" value="1"/>
</dbReference>
<dbReference type="Proteomes" id="UP000236447">
    <property type="component" value="Chromosome"/>
</dbReference>
<dbReference type="InterPro" id="IPR017261">
    <property type="entry name" value="DNA_mismatch_repair_MutS/MSH"/>
</dbReference>
<dbReference type="InterPro" id="IPR005748">
    <property type="entry name" value="DNA_mismatch_repair_MutS"/>
</dbReference>
<dbReference type="SUPFAM" id="SSF48334">
    <property type="entry name" value="DNA repair protein MutS, domain III"/>
    <property type="match status" value="1"/>
</dbReference>
<evidence type="ECO:0000256" key="8">
    <source>
        <dbReference type="ARBA" id="ARBA00024647"/>
    </source>
</evidence>
<dbReference type="GO" id="GO:0005524">
    <property type="term" value="F:ATP binding"/>
    <property type="evidence" value="ECO:0007669"/>
    <property type="project" value="UniProtKB-UniRule"/>
</dbReference>
<evidence type="ECO:0000256" key="4">
    <source>
        <dbReference type="ARBA" id="ARBA00022763"/>
    </source>
</evidence>
<evidence type="ECO:0000256" key="7">
    <source>
        <dbReference type="ARBA" id="ARBA00023204"/>
    </source>
</evidence>
<gene>
    <name evidence="9 12" type="primary">mutS</name>
    <name evidence="12" type="ORF">PhaeoP88_03596</name>
</gene>
<keyword evidence="6 9" id="KW-0238">DNA-binding</keyword>